<evidence type="ECO:0000256" key="1">
    <source>
        <dbReference type="ARBA" id="ARBA00023098"/>
    </source>
</evidence>
<feature type="short sequence motif" description="GXGXXG" evidence="2">
    <location>
        <begin position="84"/>
        <end position="89"/>
    </location>
</feature>
<reference evidence="5 6" key="1">
    <citation type="submission" date="2017-05" db="EMBL/GenBank/DDBJ databases">
        <title>Polynucleobacter sp. MWH-K35W1 isolated from the permanently anoxic monimolimnion of a meromictic lake.</title>
        <authorList>
            <person name="Hahn M.W."/>
        </authorList>
    </citation>
    <scope>NUCLEOTIDE SEQUENCE [LARGE SCALE GENOMIC DNA]</scope>
    <source>
        <strain evidence="5 6">MWH-K35W1</strain>
    </source>
</reference>
<comment type="caution">
    <text evidence="5">The sequence shown here is derived from an EMBL/GenBank/DDBJ whole genome shotgun (WGS) entry which is preliminary data.</text>
</comment>
<dbReference type="EMBL" id="NGUO01000011">
    <property type="protein sequence ID" value="OWS71376.1"/>
    <property type="molecule type" value="Genomic_DNA"/>
</dbReference>
<evidence type="ECO:0000256" key="2">
    <source>
        <dbReference type="PROSITE-ProRule" id="PRU01161"/>
    </source>
</evidence>
<accession>A0A254Q1G4</accession>
<dbReference type="Gene3D" id="3.40.1090.10">
    <property type="entry name" value="Cytosolic phospholipase A2 catalytic domain"/>
    <property type="match status" value="1"/>
</dbReference>
<dbReference type="GO" id="GO:0016787">
    <property type="term" value="F:hydrolase activity"/>
    <property type="evidence" value="ECO:0007669"/>
    <property type="project" value="UniProtKB-UniRule"/>
</dbReference>
<feature type="signal peptide" evidence="3">
    <location>
        <begin position="1"/>
        <end position="26"/>
    </location>
</feature>
<feature type="active site" description="Proton acceptor" evidence="2">
    <location>
        <position position="260"/>
    </location>
</feature>
<dbReference type="GO" id="GO:0016042">
    <property type="term" value="P:lipid catabolic process"/>
    <property type="evidence" value="ECO:0007669"/>
    <property type="project" value="UniProtKB-UniRule"/>
</dbReference>
<dbReference type="RefSeq" id="WP_088527781.1">
    <property type="nucleotide sequence ID" value="NZ_NGUO01000011.1"/>
</dbReference>
<feature type="chain" id="PRO_5012219864" evidence="3">
    <location>
        <begin position="27"/>
        <end position="356"/>
    </location>
</feature>
<dbReference type="AlphaFoldDB" id="A0A254Q1G4"/>
<keyword evidence="1 2" id="KW-0443">Lipid metabolism</keyword>
<dbReference type="SUPFAM" id="SSF52151">
    <property type="entry name" value="FabD/lysophospholipase-like"/>
    <property type="match status" value="1"/>
</dbReference>
<proteinExistence type="predicted"/>
<dbReference type="Proteomes" id="UP000198104">
    <property type="component" value="Unassembled WGS sequence"/>
</dbReference>
<keyword evidence="2" id="KW-0442">Lipid degradation</keyword>
<evidence type="ECO:0000256" key="3">
    <source>
        <dbReference type="SAM" id="SignalP"/>
    </source>
</evidence>
<keyword evidence="2" id="KW-0378">Hydrolase</keyword>
<feature type="short sequence motif" description="DGA/G" evidence="2">
    <location>
        <begin position="260"/>
        <end position="262"/>
    </location>
</feature>
<feature type="domain" description="PNPLA" evidence="4">
    <location>
        <begin position="80"/>
        <end position="276"/>
    </location>
</feature>
<dbReference type="PROSITE" id="PS51635">
    <property type="entry name" value="PNPLA"/>
    <property type="match status" value="1"/>
</dbReference>
<feature type="short sequence motif" description="GXSXG" evidence="2">
    <location>
        <begin position="113"/>
        <end position="117"/>
    </location>
</feature>
<keyword evidence="3" id="KW-0732">Signal</keyword>
<organism evidence="5 6">
    <name type="scientific">Polynucleobacter aenigmaticus</name>
    <dbReference type="NCBI Taxonomy" id="1743164"/>
    <lineage>
        <taxon>Bacteria</taxon>
        <taxon>Pseudomonadati</taxon>
        <taxon>Pseudomonadota</taxon>
        <taxon>Betaproteobacteria</taxon>
        <taxon>Burkholderiales</taxon>
        <taxon>Burkholderiaceae</taxon>
        <taxon>Polynucleobacter</taxon>
    </lineage>
</organism>
<evidence type="ECO:0000313" key="5">
    <source>
        <dbReference type="EMBL" id="OWS71376.1"/>
    </source>
</evidence>
<dbReference type="InterPro" id="IPR002641">
    <property type="entry name" value="PNPLA_dom"/>
</dbReference>
<keyword evidence="6" id="KW-1185">Reference proteome</keyword>
<evidence type="ECO:0000259" key="4">
    <source>
        <dbReference type="PROSITE" id="PS51635"/>
    </source>
</evidence>
<dbReference type="PROSITE" id="PS51257">
    <property type="entry name" value="PROKAR_LIPOPROTEIN"/>
    <property type="match status" value="1"/>
</dbReference>
<dbReference type="OrthoDB" id="9798773at2"/>
<gene>
    <name evidence="5" type="ORF">CBI30_08040</name>
</gene>
<name>A0A254Q1G4_9BURK</name>
<feature type="active site" description="Nucleophile" evidence="2">
    <location>
        <position position="115"/>
    </location>
</feature>
<dbReference type="Pfam" id="PF01734">
    <property type="entry name" value="Patatin"/>
    <property type="match status" value="1"/>
</dbReference>
<evidence type="ECO:0000313" key="6">
    <source>
        <dbReference type="Proteomes" id="UP000198104"/>
    </source>
</evidence>
<protein>
    <submittedName>
        <fullName evidence="5">Patatin</fullName>
    </submittedName>
</protein>
<sequence length="356" mass="38953">MSPLIRLIFVLLMLALAGCSSLQRKAAVPSQQMGQAQIAGLSGVRYMVASQSSIDQMAEDVQAGFKVRSEATLNGSANYLSLSGGGDDGAYGAGLLIGWSDRGDRPQFNLVTGISTGALIAPFAFMGKEYDPALRHVYTQVGPKDIFIERGLISGILGDGLSDTAPLYQLISQFVDEEFFKKVAYEYTTKNRWLLIGTTNLDAGVPVVWNMGKIASLGTPEALDLFRRIMLASASIPGAFSPVMFDFEVAGQSFQEMHVDGGAITQVFLYPSALSQRAAELNLKLQKQRNAYIIRNSRLDPEWRETERGTLSIIQRAISSMIQTGDLYRIYHTTQLDGVSFNLAFIQVSRKENPLL</sequence>
<dbReference type="InterPro" id="IPR016035">
    <property type="entry name" value="Acyl_Trfase/lysoPLipase"/>
</dbReference>